<sequence>MDGLPRGSLLTYLRPASYPRRSRRTSRYYQRPPPPYTLHTAGSHQLACIPEVDPENPNIADEEAQPELFSPIKSGSEYDSDSDIDDEDDEDGHPKGSCGLSEVFHFIWILLTLLIWAWSMGILTKPNATKANEMQFCLENPNREAPYPRAWRYMAAASVSAGDCNTQTISLSRAPNHDDRWRLYPEDTILIGNEKSYPAAGKEEERSGKFIEVKLNGPQRVEQGDDWAEEGLLR</sequence>
<feature type="transmembrane region" description="Helical" evidence="2">
    <location>
        <begin position="103"/>
        <end position="124"/>
    </location>
</feature>
<name>A0A2V1D414_9PLEO</name>
<dbReference type="Proteomes" id="UP000244855">
    <property type="component" value="Unassembled WGS sequence"/>
</dbReference>
<evidence type="ECO:0000256" key="2">
    <source>
        <dbReference type="SAM" id="Phobius"/>
    </source>
</evidence>
<keyword evidence="4" id="KW-1185">Reference proteome</keyword>
<feature type="region of interest" description="Disordered" evidence="1">
    <location>
        <begin position="64"/>
        <end position="95"/>
    </location>
</feature>
<dbReference type="OrthoDB" id="3683032at2759"/>
<dbReference type="AlphaFoldDB" id="A0A2V1D414"/>
<keyword evidence="2" id="KW-0812">Transmembrane</keyword>
<evidence type="ECO:0000313" key="3">
    <source>
        <dbReference type="EMBL" id="PVH92735.1"/>
    </source>
</evidence>
<feature type="region of interest" description="Disordered" evidence="1">
    <location>
        <begin position="15"/>
        <end position="43"/>
    </location>
</feature>
<organism evidence="3 4">
    <name type="scientific">Periconia macrospinosa</name>
    <dbReference type="NCBI Taxonomy" id="97972"/>
    <lineage>
        <taxon>Eukaryota</taxon>
        <taxon>Fungi</taxon>
        <taxon>Dikarya</taxon>
        <taxon>Ascomycota</taxon>
        <taxon>Pezizomycotina</taxon>
        <taxon>Dothideomycetes</taxon>
        <taxon>Pleosporomycetidae</taxon>
        <taxon>Pleosporales</taxon>
        <taxon>Massarineae</taxon>
        <taxon>Periconiaceae</taxon>
        <taxon>Periconia</taxon>
    </lineage>
</organism>
<evidence type="ECO:0000256" key="1">
    <source>
        <dbReference type="SAM" id="MobiDB-lite"/>
    </source>
</evidence>
<proteinExistence type="predicted"/>
<protein>
    <submittedName>
        <fullName evidence="3">Uncharacterized protein</fullName>
    </submittedName>
</protein>
<keyword evidence="2" id="KW-1133">Transmembrane helix</keyword>
<gene>
    <name evidence="3" type="ORF">DM02DRAFT_662652</name>
</gene>
<reference evidence="3 4" key="1">
    <citation type="journal article" date="2018" name="Sci. Rep.">
        <title>Comparative genomics provides insights into the lifestyle and reveals functional heterogeneity of dark septate endophytic fungi.</title>
        <authorList>
            <person name="Knapp D.G."/>
            <person name="Nemeth J.B."/>
            <person name="Barry K."/>
            <person name="Hainaut M."/>
            <person name="Henrissat B."/>
            <person name="Johnson J."/>
            <person name="Kuo A."/>
            <person name="Lim J.H.P."/>
            <person name="Lipzen A."/>
            <person name="Nolan M."/>
            <person name="Ohm R.A."/>
            <person name="Tamas L."/>
            <person name="Grigoriev I.V."/>
            <person name="Spatafora J.W."/>
            <person name="Nagy L.G."/>
            <person name="Kovacs G.M."/>
        </authorList>
    </citation>
    <scope>NUCLEOTIDE SEQUENCE [LARGE SCALE GENOMIC DNA]</scope>
    <source>
        <strain evidence="3 4">DSE2036</strain>
    </source>
</reference>
<accession>A0A2V1D414</accession>
<keyword evidence="2" id="KW-0472">Membrane</keyword>
<dbReference type="EMBL" id="KZ805652">
    <property type="protein sequence ID" value="PVH92735.1"/>
    <property type="molecule type" value="Genomic_DNA"/>
</dbReference>
<evidence type="ECO:0000313" key="4">
    <source>
        <dbReference type="Proteomes" id="UP000244855"/>
    </source>
</evidence>
<feature type="compositionally biased region" description="Acidic residues" evidence="1">
    <location>
        <begin position="78"/>
        <end position="91"/>
    </location>
</feature>